<dbReference type="PROSITE" id="PS00518">
    <property type="entry name" value="ZF_RING_1"/>
    <property type="match status" value="1"/>
</dbReference>
<evidence type="ECO:0000259" key="6">
    <source>
        <dbReference type="PROSITE" id="PS50016"/>
    </source>
</evidence>
<dbReference type="PROSITE" id="PS50089">
    <property type="entry name" value="ZF_RING_2"/>
    <property type="match status" value="1"/>
</dbReference>
<evidence type="ECO:0000256" key="4">
    <source>
        <dbReference type="PROSITE-ProRule" id="PRU00175"/>
    </source>
</evidence>
<accession>A0AAV8TEK2</accession>
<dbReference type="Pfam" id="PF13639">
    <property type="entry name" value="zf-RING_2"/>
    <property type="match status" value="1"/>
</dbReference>
<feature type="compositionally biased region" description="Acidic residues" evidence="5">
    <location>
        <begin position="1110"/>
        <end position="1124"/>
    </location>
</feature>
<dbReference type="EMBL" id="JAIWQS010000005">
    <property type="protein sequence ID" value="KAJ8764851.1"/>
    <property type="molecule type" value="Genomic_DNA"/>
</dbReference>
<feature type="region of interest" description="Disordered" evidence="5">
    <location>
        <begin position="722"/>
        <end position="742"/>
    </location>
</feature>
<dbReference type="SMART" id="SM00184">
    <property type="entry name" value="RING"/>
    <property type="match status" value="2"/>
</dbReference>
<evidence type="ECO:0000256" key="5">
    <source>
        <dbReference type="SAM" id="MobiDB-lite"/>
    </source>
</evidence>
<comment type="caution">
    <text evidence="8">The sequence shown here is derived from an EMBL/GenBank/DDBJ whole genome shotgun (WGS) entry which is preliminary data.</text>
</comment>
<sequence>MEVDFVTSGILEEENLEIDDDLNAVTSSFEGGRCGICMDIVIDRGVLDCCPHWFCFGCIDNWATITNLCPLCQNEFQLITCVPVYDTVGNNKVDEDLLSRDDDWSVEGKNNTLSFPSYYIDENAVICLDGDGCRIRNGSAAIDEESNLDTSIACDSCDVWYHAFCVGFDPESTSEDSWLCPRCSVDKVVQNSNESSTQQTKQHCNKELSHISCLSESAFPGNVSVSVADTGETAVVVSMVGENKLNQEKCDTIKPSLEISKDQKGEAPTRQSINSQSITNGEGLELSLSFNTSFNQPSVSLVPSGSKIIPAGEVKTPTYADGIKCSLQKLVDNSSSENRQPDGESTLDLHLGLSTGCFLSVDQMNVNGTGEQVSNIVNEETFSKEFFSRDDKIPSSINVDAKNTIGVKRKHLESDEVLKAVDEEANSRNKDVTFTKKTRSDYMCHQTSPEAQLSMVPSDDSQTEIIHQKELKSKLSPENDMSDIMSVVRGTSRRYSKGLACLSPAKKYSEEKENVAGLRVKKIMRRVTNDKESSIEVQKLREEIREAVRNKSAADIGENILNPKLLAAFRHAVAVSPAEPSKKLPALSMKAKRSMLQKGKIRENLTKKIYGNSNGRRKRAWDRDCEVEFWKHRCMRATKPEKIATLKSVLSLLKVNSDGSGLKQSTECQASDPILSRLYIADTSVFPRKDDIKPLSAFSSTSNSEQNAVQLLALEKGQTLSLDDHTPKLPESNRSKSKHSAASVVDGVLKDKVLSLKDKASLSEAQSNRGLEGLTTASLGSSKAKVQKEMDVQCEDKKIDKRKWALEVLARKKALAVNDAKHDIDEENAALKGKYPLLAQLPADMRPVLAPSRHNKIPLSVRQTQLYRLTDHILRKLDLPEIRRTAETELAVADAINIEREVADKSNSKPVYLNLCSQEIAHYSHNNKPIRATESNSSPVSVALNSGLEQISDEPPTGPAAVEPPTDPAVVEALRNAGLLSESPPNSPHIETGTFKDGPDNILEMESFPEVDIYGDFEYTLEDEDYIGATMNVSKLASEDCESRMKVVLSTLKCESLNHNTGFDHMGSGNNETKDPSSLQNSKFSTSLTSSTVESSSLRSRVPSESSPHEEDEDPTAEEFEELYGPDSEPLIDKFPEASRRLYRFVDTKAAQVNKIPMENEIKFSGQSKSSNVTAVCLNSSGGESLLKHSQMSDHVSRADKPVPDKQCDNINSVSKKVEAYIKEHIRPLCKSGIITAEQYRWAVAKTSDKVMKYHLNAKNANFLIKEGERVKKLAEQYVEAAQWKEKE</sequence>
<proteinExistence type="predicted"/>
<dbReference type="SMART" id="SM00249">
    <property type="entry name" value="PHD"/>
    <property type="match status" value="1"/>
</dbReference>
<organism evidence="8 9">
    <name type="scientific">Erythroxylum novogranatense</name>
    <dbReference type="NCBI Taxonomy" id="1862640"/>
    <lineage>
        <taxon>Eukaryota</taxon>
        <taxon>Viridiplantae</taxon>
        <taxon>Streptophyta</taxon>
        <taxon>Embryophyta</taxon>
        <taxon>Tracheophyta</taxon>
        <taxon>Spermatophyta</taxon>
        <taxon>Magnoliopsida</taxon>
        <taxon>eudicotyledons</taxon>
        <taxon>Gunneridae</taxon>
        <taxon>Pentapetalae</taxon>
        <taxon>rosids</taxon>
        <taxon>fabids</taxon>
        <taxon>Malpighiales</taxon>
        <taxon>Erythroxylaceae</taxon>
        <taxon>Erythroxylum</taxon>
    </lineage>
</organism>
<feature type="compositionally biased region" description="Polar residues" evidence="5">
    <location>
        <begin position="269"/>
        <end position="278"/>
    </location>
</feature>
<dbReference type="InterPro" id="IPR001841">
    <property type="entry name" value="Znf_RING"/>
</dbReference>
<evidence type="ECO:0000313" key="8">
    <source>
        <dbReference type="EMBL" id="KAJ8764851.1"/>
    </source>
</evidence>
<dbReference type="InterPro" id="IPR019787">
    <property type="entry name" value="Znf_PHD-finger"/>
</dbReference>
<evidence type="ECO:0000256" key="2">
    <source>
        <dbReference type="ARBA" id="ARBA00022771"/>
    </source>
</evidence>
<dbReference type="GO" id="GO:0008270">
    <property type="term" value="F:zinc ion binding"/>
    <property type="evidence" value="ECO:0007669"/>
    <property type="project" value="UniProtKB-KW"/>
</dbReference>
<evidence type="ECO:0008006" key="10">
    <source>
        <dbReference type="Google" id="ProtNLM"/>
    </source>
</evidence>
<keyword evidence="1" id="KW-0479">Metal-binding</keyword>
<feature type="compositionally biased region" description="Low complexity" evidence="5">
    <location>
        <begin position="1085"/>
        <end position="1106"/>
    </location>
</feature>
<dbReference type="SUPFAM" id="SSF57850">
    <property type="entry name" value="RING/U-box"/>
    <property type="match status" value="1"/>
</dbReference>
<dbReference type="InterPro" id="IPR011011">
    <property type="entry name" value="Znf_FYVE_PHD"/>
</dbReference>
<evidence type="ECO:0000259" key="7">
    <source>
        <dbReference type="PROSITE" id="PS50089"/>
    </source>
</evidence>
<dbReference type="SUPFAM" id="SSF57903">
    <property type="entry name" value="FYVE/PHD zinc finger"/>
    <property type="match status" value="1"/>
</dbReference>
<dbReference type="PANTHER" id="PTHR15315:SF26">
    <property type="entry name" value="E3 UBIQUITIN-PROTEIN LIGASE NRDP1"/>
    <property type="match status" value="1"/>
</dbReference>
<dbReference type="InterPro" id="IPR001965">
    <property type="entry name" value="Znf_PHD"/>
</dbReference>
<dbReference type="GO" id="GO:0016567">
    <property type="term" value="P:protein ubiquitination"/>
    <property type="evidence" value="ECO:0007669"/>
    <property type="project" value="TreeGrafter"/>
</dbReference>
<feature type="region of interest" description="Disordered" evidence="5">
    <location>
        <begin position="979"/>
        <end position="999"/>
    </location>
</feature>
<feature type="compositionally biased region" description="Polar residues" evidence="5">
    <location>
        <begin position="1068"/>
        <end position="1084"/>
    </location>
</feature>
<name>A0AAV8TEK2_9ROSI</name>
<feature type="region of interest" description="Disordered" evidence="5">
    <location>
        <begin position="1063"/>
        <end position="1131"/>
    </location>
</feature>
<dbReference type="InterPro" id="IPR017907">
    <property type="entry name" value="Znf_RING_CS"/>
</dbReference>
<dbReference type="GO" id="GO:0061630">
    <property type="term" value="F:ubiquitin protein ligase activity"/>
    <property type="evidence" value="ECO:0007669"/>
    <property type="project" value="TreeGrafter"/>
</dbReference>
<feature type="region of interest" description="Disordered" evidence="5">
    <location>
        <begin position="257"/>
        <end position="278"/>
    </location>
</feature>
<keyword evidence="2 4" id="KW-0863">Zinc-finger</keyword>
<feature type="domain" description="RING-type" evidence="7">
    <location>
        <begin position="34"/>
        <end position="73"/>
    </location>
</feature>
<evidence type="ECO:0000313" key="9">
    <source>
        <dbReference type="Proteomes" id="UP001159364"/>
    </source>
</evidence>
<dbReference type="PROSITE" id="PS50016">
    <property type="entry name" value="ZF_PHD_2"/>
    <property type="match status" value="1"/>
</dbReference>
<keyword evidence="9" id="KW-1185">Reference proteome</keyword>
<reference evidence="8 9" key="1">
    <citation type="submission" date="2021-09" db="EMBL/GenBank/DDBJ databases">
        <title>Genomic insights and catalytic innovation underlie evolution of tropane alkaloids biosynthesis.</title>
        <authorList>
            <person name="Wang Y.-J."/>
            <person name="Tian T."/>
            <person name="Huang J.-P."/>
            <person name="Huang S.-X."/>
        </authorList>
    </citation>
    <scope>NUCLEOTIDE SEQUENCE [LARGE SCALE GENOMIC DNA]</scope>
    <source>
        <strain evidence="8">KIB-2018</strain>
        <tissue evidence="8">Leaf</tissue>
    </source>
</reference>
<evidence type="ECO:0000256" key="3">
    <source>
        <dbReference type="ARBA" id="ARBA00022833"/>
    </source>
</evidence>
<dbReference type="Proteomes" id="UP001159364">
    <property type="component" value="Linkage Group LG05"/>
</dbReference>
<feature type="compositionally biased region" description="Basic and acidic residues" evidence="5">
    <location>
        <begin position="722"/>
        <end position="734"/>
    </location>
</feature>
<dbReference type="Gene3D" id="3.30.40.10">
    <property type="entry name" value="Zinc/RING finger domain, C3HC4 (zinc finger)"/>
    <property type="match status" value="2"/>
</dbReference>
<feature type="domain" description="PHD-type" evidence="6">
    <location>
        <begin position="66"/>
        <end position="186"/>
    </location>
</feature>
<dbReference type="InterPro" id="IPR013083">
    <property type="entry name" value="Znf_RING/FYVE/PHD"/>
</dbReference>
<keyword evidence="3" id="KW-0862">Zinc</keyword>
<gene>
    <name evidence="8" type="ORF">K2173_010316</name>
</gene>
<dbReference type="Pfam" id="PF00628">
    <property type="entry name" value="PHD"/>
    <property type="match status" value="1"/>
</dbReference>
<dbReference type="PANTHER" id="PTHR15315">
    <property type="entry name" value="RING FINGER PROTEIN 41, 151"/>
    <property type="match status" value="1"/>
</dbReference>
<protein>
    <recommendedName>
        <fullName evidence="10">RING/U-box protein</fullName>
    </recommendedName>
</protein>
<evidence type="ECO:0000256" key="1">
    <source>
        <dbReference type="ARBA" id="ARBA00022723"/>
    </source>
</evidence>